<feature type="disulfide bond" evidence="8">
    <location>
        <begin position="88"/>
        <end position="100"/>
    </location>
</feature>
<keyword evidence="7" id="KW-0170">Cobalt</keyword>
<dbReference type="PANTHER" id="PTHR46471">
    <property type="entry name" value="CHITIN DEACETYLASE"/>
    <property type="match status" value="1"/>
</dbReference>
<evidence type="ECO:0000256" key="8">
    <source>
        <dbReference type="PROSITE-ProRule" id="PRU00261"/>
    </source>
</evidence>
<evidence type="ECO:0000256" key="6">
    <source>
        <dbReference type="ARBA" id="ARBA00023277"/>
    </source>
</evidence>
<dbReference type="GO" id="GO:0008061">
    <property type="term" value="F:chitin binding"/>
    <property type="evidence" value="ECO:0007669"/>
    <property type="project" value="UniProtKB-UniRule"/>
</dbReference>
<comment type="caution">
    <text evidence="8">Lacks conserved residue(s) required for the propagation of feature annotation.</text>
</comment>
<dbReference type="AlphaFoldDB" id="A0A6A5U451"/>
<dbReference type="OrthoDB" id="407355at2759"/>
<keyword evidence="4 9" id="KW-0732">Signal</keyword>
<keyword evidence="6" id="KW-0119">Carbohydrate metabolism</keyword>
<dbReference type="InterPro" id="IPR002509">
    <property type="entry name" value="NODB_dom"/>
</dbReference>
<keyword evidence="2 8" id="KW-0147">Chitin-binding</keyword>
<feature type="disulfide bond" evidence="8">
    <location>
        <begin position="418"/>
        <end position="432"/>
    </location>
</feature>
<dbReference type="SMART" id="SM00270">
    <property type="entry name" value="ChtBD1"/>
    <property type="match status" value="2"/>
</dbReference>
<evidence type="ECO:0000256" key="2">
    <source>
        <dbReference type="ARBA" id="ARBA00022669"/>
    </source>
</evidence>
<keyword evidence="8" id="KW-1015">Disulfide bond</keyword>
<evidence type="ECO:0000256" key="7">
    <source>
        <dbReference type="ARBA" id="ARBA00023285"/>
    </source>
</evidence>
<dbReference type="EMBL" id="ML976984">
    <property type="protein sequence ID" value="KAF1959625.1"/>
    <property type="molecule type" value="Genomic_DNA"/>
</dbReference>
<dbReference type="CDD" id="cd00035">
    <property type="entry name" value="ChtBD1"/>
    <property type="match status" value="1"/>
</dbReference>
<comment type="cofactor">
    <cofactor evidence="1">
        <name>Co(2+)</name>
        <dbReference type="ChEBI" id="CHEBI:48828"/>
    </cofactor>
</comment>
<dbReference type="PANTHER" id="PTHR46471:SF4">
    <property type="entry name" value="CHITIN DEACETYLASE"/>
    <property type="match status" value="1"/>
</dbReference>
<evidence type="ECO:0000256" key="4">
    <source>
        <dbReference type="ARBA" id="ARBA00022729"/>
    </source>
</evidence>
<dbReference type="GO" id="GO:0005975">
    <property type="term" value="P:carbohydrate metabolic process"/>
    <property type="evidence" value="ECO:0007669"/>
    <property type="project" value="InterPro"/>
</dbReference>
<dbReference type="PROSITE" id="PS51677">
    <property type="entry name" value="NODB"/>
    <property type="match status" value="1"/>
</dbReference>
<keyword evidence="5 12" id="KW-0378">Hydrolase</keyword>
<evidence type="ECO:0000256" key="5">
    <source>
        <dbReference type="ARBA" id="ARBA00022801"/>
    </source>
</evidence>
<dbReference type="GO" id="GO:0046872">
    <property type="term" value="F:metal ion binding"/>
    <property type="evidence" value="ECO:0007669"/>
    <property type="project" value="UniProtKB-KW"/>
</dbReference>
<dbReference type="Pfam" id="PF01522">
    <property type="entry name" value="Polysacc_deac_1"/>
    <property type="match status" value="1"/>
</dbReference>
<evidence type="ECO:0000259" key="11">
    <source>
        <dbReference type="PROSITE" id="PS51677"/>
    </source>
</evidence>
<feature type="chain" id="PRO_5025366065" evidence="9">
    <location>
        <begin position="20"/>
        <end position="444"/>
    </location>
</feature>
<feature type="disulfide bond" evidence="8">
    <location>
        <begin position="93"/>
        <end position="107"/>
    </location>
</feature>
<dbReference type="SUPFAM" id="SSF57016">
    <property type="entry name" value="Plant lectins/antimicrobial peptides"/>
    <property type="match status" value="2"/>
</dbReference>
<feature type="domain" description="NodB homology" evidence="11">
    <location>
        <begin position="156"/>
        <end position="355"/>
    </location>
</feature>
<gene>
    <name evidence="12" type="ORF">CC80DRAFT_489736</name>
</gene>
<evidence type="ECO:0000256" key="3">
    <source>
        <dbReference type="ARBA" id="ARBA00022723"/>
    </source>
</evidence>
<name>A0A6A5U451_9PLEO</name>
<evidence type="ECO:0000313" key="12">
    <source>
        <dbReference type="EMBL" id="KAF1959625.1"/>
    </source>
</evidence>
<accession>A0A6A5U451</accession>
<feature type="domain" description="Chitin-binding type-1" evidence="10">
    <location>
        <begin position="78"/>
        <end position="122"/>
    </location>
</feature>
<dbReference type="InterPro" id="IPR001002">
    <property type="entry name" value="Chitin-bd_1"/>
</dbReference>
<reference evidence="12" key="1">
    <citation type="journal article" date="2020" name="Stud. Mycol.">
        <title>101 Dothideomycetes genomes: a test case for predicting lifestyles and emergence of pathogens.</title>
        <authorList>
            <person name="Haridas S."/>
            <person name="Albert R."/>
            <person name="Binder M."/>
            <person name="Bloem J."/>
            <person name="Labutti K."/>
            <person name="Salamov A."/>
            <person name="Andreopoulos B."/>
            <person name="Baker S."/>
            <person name="Barry K."/>
            <person name="Bills G."/>
            <person name="Bluhm B."/>
            <person name="Cannon C."/>
            <person name="Castanera R."/>
            <person name="Culley D."/>
            <person name="Daum C."/>
            <person name="Ezra D."/>
            <person name="Gonzalez J."/>
            <person name="Henrissat B."/>
            <person name="Kuo A."/>
            <person name="Liang C."/>
            <person name="Lipzen A."/>
            <person name="Lutzoni F."/>
            <person name="Magnuson J."/>
            <person name="Mondo S."/>
            <person name="Nolan M."/>
            <person name="Ohm R."/>
            <person name="Pangilinan J."/>
            <person name="Park H.-J."/>
            <person name="Ramirez L."/>
            <person name="Alfaro M."/>
            <person name="Sun H."/>
            <person name="Tritt A."/>
            <person name="Yoshinaga Y."/>
            <person name="Zwiers L.-H."/>
            <person name="Turgeon B."/>
            <person name="Goodwin S."/>
            <person name="Spatafora J."/>
            <person name="Crous P."/>
            <person name="Grigoriev I."/>
        </authorList>
    </citation>
    <scope>NUCLEOTIDE SEQUENCE</scope>
    <source>
        <strain evidence="12">CBS 675.92</strain>
    </source>
</reference>
<evidence type="ECO:0000256" key="9">
    <source>
        <dbReference type="SAM" id="SignalP"/>
    </source>
</evidence>
<dbReference type="CDD" id="cd11618">
    <property type="entry name" value="ChtBD1_1"/>
    <property type="match status" value="1"/>
</dbReference>
<sequence length="444" mass="47295">MRFSTALATVAAVTPFVTAHDGPGLPKIAGLNLRDLKTRDMLSNLRARAAAIAEQESHQAFTAHEKRAQNIKRQGGDGAQCGEGKPACAAGYCCSQGGTCGNTPDHCYSPGCQYRYGPGCPENTTPAGDSTESVPRDKVGKVAYGGAGIYQCTQPGTVALTYDDGPLKEYTDHVLDVFKSYNAKATFFISGNNINKGEIDTTAEHKATIQRMHTEGHQIASHTWTHLDLSAVSADDRKAQMVKNEMALRNILGFIPTYMRPPYSSCTAESGCEKAMADLGYHVTYFNLDTDDYNQAAADKVQIAKDNFEGNITKGDATPSSSQWLSIAHDIHYQTAYNLTEYMLSTLTDLGYKPVTVGECLGDPSENWYRTTTGGGSGGSISTTTSAPRPTGTLAVSTDATCGGVSGFTCQGSSFGDCCSLHGWCGSTTAYCSDRCQSGFGTCR</sequence>
<dbReference type="PROSITE" id="PS50941">
    <property type="entry name" value="CHIT_BIND_I_2"/>
    <property type="match status" value="2"/>
</dbReference>
<dbReference type="InterPro" id="IPR036861">
    <property type="entry name" value="Endochitinase-like_sf"/>
</dbReference>
<feature type="signal peptide" evidence="9">
    <location>
        <begin position="1"/>
        <end position="19"/>
    </location>
</feature>
<dbReference type="GO" id="GO:0016810">
    <property type="term" value="F:hydrolase activity, acting on carbon-nitrogen (but not peptide) bonds"/>
    <property type="evidence" value="ECO:0007669"/>
    <property type="project" value="InterPro"/>
</dbReference>
<dbReference type="CDD" id="cd10951">
    <property type="entry name" value="CE4_ClCDA_like"/>
    <property type="match status" value="1"/>
</dbReference>
<dbReference type="SUPFAM" id="SSF88713">
    <property type="entry name" value="Glycoside hydrolase/deacetylase"/>
    <property type="match status" value="1"/>
</dbReference>
<dbReference type="Gene3D" id="3.20.20.370">
    <property type="entry name" value="Glycoside hydrolase/deacetylase"/>
    <property type="match status" value="1"/>
</dbReference>
<proteinExistence type="predicted"/>
<dbReference type="Proteomes" id="UP000800035">
    <property type="component" value="Unassembled WGS sequence"/>
</dbReference>
<keyword evidence="13" id="KW-1185">Reference proteome</keyword>
<evidence type="ECO:0000256" key="1">
    <source>
        <dbReference type="ARBA" id="ARBA00001941"/>
    </source>
</evidence>
<evidence type="ECO:0000259" key="10">
    <source>
        <dbReference type="PROSITE" id="PS50941"/>
    </source>
</evidence>
<organism evidence="12 13">
    <name type="scientific">Byssothecium circinans</name>
    <dbReference type="NCBI Taxonomy" id="147558"/>
    <lineage>
        <taxon>Eukaryota</taxon>
        <taxon>Fungi</taxon>
        <taxon>Dikarya</taxon>
        <taxon>Ascomycota</taxon>
        <taxon>Pezizomycotina</taxon>
        <taxon>Dothideomycetes</taxon>
        <taxon>Pleosporomycetidae</taxon>
        <taxon>Pleosporales</taxon>
        <taxon>Massarineae</taxon>
        <taxon>Massarinaceae</taxon>
        <taxon>Byssothecium</taxon>
    </lineage>
</organism>
<evidence type="ECO:0000313" key="13">
    <source>
        <dbReference type="Proteomes" id="UP000800035"/>
    </source>
</evidence>
<protein>
    <submittedName>
        <fullName evidence="12">Glycoside hydrolase/deacetylase</fullName>
    </submittedName>
</protein>
<feature type="domain" description="Chitin-binding type-1" evidence="10">
    <location>
        <begin position="399"/>
        <end position="444"/>
    </location>
</feature>
<dbReference type="InterPro" id="IPR011330">
    <property type="entry name" value="Glyco_hydro/deAcase_b/a-brl"/>
</dbReference>
<keyword evidence="3" id="KW-0479">Metal-binding</keyword>
<dbReference type="Gene3D" id="3.30.60.10">
    <property type="entry name" value="Endochitinase-like"/>
    <property type="match status" value="2"/>
</dbReference>